<reference evidence="1" key="1">
    <citation type="journal article" date="2020" name="Nature">
        <title>Giant virus diversity and host interactions through global metagenomics.</title>
        <authorList>
            <person name="Schulz F."/>
            <person name="Roux S."/>
            <person name="Paez-Espino D."/>
            <person name="Jungbluth S."/>
            <person name="Walsh D.A."/>
            <person name="Denef V.J."/>
            <person name="McMahon K.D."/>
            <person name="Konstantinidis K.T."/>
            <person name="Eloe-Fadrosh E.A."/>
            <person name="Kyrpides N.C."/>
            <person name="Woyke T."/>
        </authorList>
    </citation>
    <scope>NUCLEOTIDE SEQUENCE</scope>
    <source>
        <strain evidence="1">GVMAG-M-3300027791-30</strain>
    </source>
</reference>
<dbReference type="InterPro" id="IPR019012">
    <property type="entry name" value="RNA_cap_Gua-N2-MeTrfase"/>
</dbReference>
<accession>A0A6C0LD18</accession>
<dbReference type="GO" id="GO:0005634">
    <property type="term" value="C:nucleus"/>
    <property type="evidence" value="ECO:0007669"/>
    <property type="project" value="TreeGrafter"/>
</dbReference>
<dbReference type="PROSITE" id="PS00092">
    <property type="entry name" value="N6_MTASE"/>
    <property type="match status" value="1"/>
</dbReference>
<dbReference type="GO" id="GO:0071164">
    <property type="term" value="F:RNA cap trimethylguanosine synthase activity"/>
    <property type="evidence" value="ECO:0007669"/>
    <property type="project" value="TreeGrafter"/>
</dbReference>
<organism evidence="1">
    <name type="scientific">viral metagenome</name>
    <dbReference type="NCBI Taxonomy" id="1070528"/>
    <lineage>
        <taxon>unclassified sequences</taxon>
        <taxon>metagenomes</taxon>
        <taxon>organismal metagenomes</taxon>
    </lineage>
</organism>
<proteinExistence type="predicted"/>
<dbReference type="EMBL" id="MN740474">
    <property type="protein sequence ID" value="QHU28839.1"/>
    <property type="molecule type" value="Genomic_DNA"/>
</dbReference>
<dbReference type="InterPro" id="IPR002052">
    <property type="entry name" value="DNA_methylase_N6_adenine_CS"/>
</dbReference>
<dbReference type="InterPro" id="IPR029063">
    <property type="entry name" value="SAM-dependent_MTases_sf"/>
</dbReference>
<dbReference type="SUPFAM" id="SSF53335">
    <property type="entry name" value="S-adenosyl-L-methionine-dependent methyltransferases"/>
    <property type="match status" value="1"/>
</dbReference>
<evidence type="ECO:0008006" key="2">
    <source>
        <dbReference type="Google" id="ProtNLM"/>
    </source>
</evidence>
<protein>
    <recommendedName>
        <fullName evidence="2">Trimethylguanosine synthase</fullName>
    </recommendedName>
</protein>
<dbReference type="PANTHER" id="PTHR14741">
    <property type="entry name" value="S-ADENOSYLMETHIONINE-DEPENDENT METHYLTRANSFERASE RELATED"/>
    <property type="match status" value="1"/>
</dbReference>
<dbReference type="AlphaFoldDB" id="A0A6C0LD18"/>
<dbReference type="CDD" id="cd02440">
    <property type="entry name" value="AdoMet_MTases"/>
    <property type="match status" value="1"/>
</dbReference>
<name>A0A6C0LD18_9ZZZZ</name>
<dbReference type="Pfam" id="PF09445">
    <property type="entry name" value="Methyltransf_15"/>
    <property type="match status" value="1"/>
</dbReference>
<sequence>MLISYEYISLYTSNKQASQMLYIMKKYCDRNYTVVDANAGMGGNSIYFCKYFKFIYCIDISDKAINYLNHNLREYDNKHIINDNCLDILKIINYDVVFFDPPWGGSNYKFKKSVNLYINDINIYNIIDYLYNYKNLKIICLKAPSNFLIRNNINWKMKIFNIYKSDNKSVLFKFIIFKK</sequence>
<evidence type="ECO:0000313" key="1">
    <source>
        <dbReference type="EMBL" id="QHU28839.1"/>
    </source>
</evidence>
<dbReference type="Gene3D" id="3.40.50.150">
    <property type="entry name" value="Vaccinia Virus protein VP39"/>
    <property type="match status" value="1"/>
</dbReference>
<dbReference type="GO" id="GO:0003676">
    <property type="term" value="F:nucleic acid binding"/>
    <property type="evidence" value="ECO:0007669"/>
    <property type="project" value="InterPro"/>
</dbReference>
<dbReference type="PANTHER" id="PTHR14741:SF32">
    <property type="entry name" value="TRIMETHYLGUANOSINE SYNTHASE"/>
    <property type="match status" value="1"/>
</dbReference>